<proteinExistence type="predicted"/>
<gene>
    <name evidence="2" type="ORF">QTP81_14080</name>
</gene>
<evidence type="ECO:0000256" key="1">
    <source>
        <dbReference type="SAM" id="SignalP"/>
    </source>
</evidence>
<evidence type="ECO:0000313" key="3">
    <source>
        <dbReference type="Proteomes" id="UP001234343"/>
    </source>
</evidence>
<feature type="chain" id="PRO_5045054783" evidence="1">
    <location>
        <begin position="23"/>
        <end position="178"/>
    </location>
</feature>
<accession>A0ABT7SZV5</accession>
<name>A0ABT7SZV5_9ALTE</name>
<organism evidence="2 3">
    <name type="scientific">Alteromonas arenosi</name>
    <dbReference type="NCBI Taxonomy" id="3055817"/>
    <lineage>
        <taxon>Bacteria</taxon>
        <taxon>Pseudomonadati</taxon>
        <taxon>Pseudomonadota</taxon>
        <taxon>Gammaproteobacteria</taxon>
        <taxon>Alteromonadales</taxon>
        <taxon>Alteromonadaceae</taxon>
        <taxon>Alteromonas/Salinimonas group</taxon>
        <taxon>Alteromonas</taxon>
    </lineage>
</organism>
<protein>
    <submittedName>
        <fullName evidence="2">DUF3016 domain-containing protein</fullName>
    </submittedName>
</protein>
<comment type="caution">
    <text evidence="2">The sequence shown here is derived from an EMBL/GenBank/DDBJ whole genome shotgun (WGS) entry which is preliminary data.</text>
</comment>
<dbReference type="EMBL" id="JAUCBP010000012">
    <property type="protein sequence ID" value="MDM7861726.1"/>
    <property type="molecule type" value="Genomic_DNA"/>
</dbReference>
<feature type="signal peptide" evidence="1">
    <location>
        <begin position="1"/>
        <end position="22"/>
    </location>
</feature>
<keyword evidence="3" id="KW-1185">Reference proteome</keyword>
<dbReference type="Pfam" id="PF11454">
    <property type="entry name" value="DUF3016"/>
    <property type="match status" value="1"/>
</dbReference>
<dbReference type="RefSeq" id="WP_289366382.1">
    <property type="nucleotide sequence ID" value="NZ_JAUCBP010000012.1"/>
</dbReference>
<evidence type="ECO:0000313" key="2">
    <source>
        <dbReference type="EMBL" id="MDM7861726.1"/>
    </source>
</evidence>
<reference evidence="2 3" key="1">
    <citation type="submission" date="2023-06" db="EMBL/GenBank/DDBJ databases">
        <title>Alteromonas sp. ASW11-36 isolated from intertidal sand.</title>
        <authorList>
            <person name="Li Y."/>
        </authorList>
    </citation>
    <scope>NUCLEOTIDE SEQUENCE [LARGE SCALE GENOMIC DNA]</scope>
    <source>
        <strain evidence="2 3">ASW11-36</strain>
    </source>
</reference>
<sequence length="178" mass="20249">MKKSLALTLLPVALVASPVVFAADEQQSDKVAVVWESPEDYSDVRPANQSRKRFLEQTLNQLEKHFAKLGERLPANYQWNLTVTNLDLAGEVWPSSFVGLGHGADDVRVIKDIDIPRMSFSYQLTDAGQVVKEADVELKDMGFLQRSLRGFDSEPLRYEKRMLNEWFADEFSEQIAKN</sequence>
<dbReference type="Proteomes" id="UP001234343">
    <property type="component" value="Unassembled WGS sequence"/>
</dbReference>
<keyword evidence="1" id="KW-0732">Signal</keyword>
<dbReference type="InterPro" id="IPR021557">
    <property type="entry name" value="DUF3016"/>
</dbReference>